<name>A0A858RND0_9BACT</name>
<dbReference type="AlphaFoldDB" id="A0A858RND0"/>
<evidence type="ECO:0000313" key="4">
    <source>
        <dbReference type="Proteomes" id="UP000501812"/>
    </source>
</evidence>
<gene>
    <name evidence="3" type="ORF">HHL09_22155</name>
</gene>
<dbReference type="RefSeq" id="WP_169456858.1">
    <property type="nucleotide sequence ID" value="NZ_CP051774.1"/>
</dbReference>
<dbReference type="Proteomes" id="UP000501812">
    <property type="component" value="Chromosome"/>
</dbReference>
<keyword evidence="4" id="KW-1185">Reference proteome</keyword>
<reference evidence="3 4" key="1">
    <citation type="submission" date="2020-04" db="EMBL/GenBank/DDBJ databases">
        <title>Luteolibacter sp. G-1-1-1 isolated from soil.</title>
        <authorList>
            <person name="Dahal R.H."/>
        </authorList>
    </citation>
    <scope>NUCLEOTIDE SEQUENCE [LARGE SCALE GENOMIC DNA]</scope>
    <source>
        <strain evidence="3 4">G-1-1-1</strain>
    </source>
</reference>
<keyword evidence="3" id="KW-0326">Glycosidase</keyword>
<accession>A0A858RND0</accession>
<keyword evidence="3" id="KW-0378">Hydrolase</keyword>
<evidence type="ECO:0000259" key="2">
    <source>
        <dbReference type="Pfam" id="PF09992"/>
    </source>
</evidence>
<dbReference type="KEGG" id="luo:HHL09_22155"/>
<dbReference type="GO" id="GO:0016798">
    <property type="term" value="F:hydrolase activity, acting on glycosyl bonds"/>
    <property type="evidence" value="ECO:0007669"/>
    <property type="project" value="UniProtKB-KW"/>
</dbReference>
<evidence type="ECO:0000256" key="1">
    <source>
        <dbReference type="SAM" id="SignalP"/>
    </source>
</evidence>
<dbReference type="Pfam" id="PF09992">
    <property type="entry name" value="NAGPA"/>
    <property type="match status" value="1"/>
</dbReference>
<sequence length="277" mass="28645">MLRHFVLPLLALAASCTSQKQAPVTLPEIPIAGPEEVQASPVKPPETDHVAVPPSQAIYGPKLVRTNLSGIPITFVTFDTRTHQLKVADQANGPGSRWADAEAAGRATGGIAAINGGFFTPEGKPLGIVVSSEGRAGSLNRSSLGSGWYVGGNSPSLLRNAAGSAATDLLQSGPFLVEHGKAVGGLSKANSSARTFIGWDGGTRWFIARSGSCSLADLAQALAGSETGGVKARSVLNLDGGRSSDLWVSSSVQGGPLSERPFWNKPVRNFVVLVPRS</sequence>
<dbReference type="InterPro" id="IPR018711">
    <property type="entry name" value="NAGPA"/>
</dbReference>
<evidence type="ECO:0000313" key="3">
    <source>
        <dbReference type="EMBL" id="QJE98372.1"/>
    </source>
</evidence>
<organism evidence="3 4">
    <name type="scientific">Luteolibacter luteus</name>
    <dbReference type="NCBI Taxonomy" id="2728835"/>
    <lineage>
        <taxon>Bacteria</taxon>
        <taxon>Pseudomonadati</taxon>
        <taxon>Verrucomicrobiota</taxon>
        <taxon>Verrucomicrobiia</taxon>
        <taxon>Verrucomicrobiales</taxon>
        <taxon>Verrucomicrobiaceae</taxon>
        <taxon>Luteolibacter</taxon>
    </lineage>
</organism>
<keyword evidence="1" id="KW-0732">Signal</keyword>
<feature type="signal peptide" evidence="1">
    <location>
        <begin position="1"/>
        <end position="22"/>
    </location>
</feature>
<protein>
    <submittedName>
        <fullName evidence="3">Phosphodiester glycosidase family protein</fullName>
    </submittedName>
</protein>
<dbReference type="PROSITE" id="PS51257">
    <property type="entry name" value="PROKAR_LIPOPROTEIN"/>
    <property type="match status" value="1"/>
</dbReference>
<feature type="chain" id="PRO_5032492283" evidence="1">
    <location>
        <begin position="23"/>
        <end position="277"/>
    </location>
</feature>
<feature type="domain" description="Phosphodiester glycosidase" evidence="2">
    <location>
        <begin position="109"/>
        <end position="273"/>
    </location>
</feature>
<dbReference type="EMBL" id="CP051774">
    <property type="protein sequence ID" value="QJE98372.1"/>
    <property type="molecule type" value="Genomic_DNA"/>
</dbReference>
<proteinExistence type="predicted"/>